<dbReference type="EMBL" id="PYMH01000001">
    <property type="protein sequence ID" value="PSU36286.1"/>
    <property type="molecule type" value="Genomic_DNA"/>
</dbReference>
<dbReference type="AlphaFoldDB" id="A0A2T3J4T4"/>
<evidence type="ECO:0000313" key="2">
    <source>
        <dbReference type="Proteomes" id="UP000241222"/>
    </source>
</evidence>
<gene>
    <name evidence="1" type="primary">csy1</name>
    <name evidence="1" type="ORF">C9I99_04615</name>
</gene>
<dbReference type="Pfam" id="PF09611">
    <property type="entry name" value="Cas_Csy1"/>
    <property type="match status" value="1"/>
</dbReference>
<dbReference type="Proteomes" id="UP000241222">
    <property type="component" value="Unassembled WGS sequence"/>
</dbReference>
<accession>A0A2T3J4T4</accession>
<dbReference type="OrthoDB" id="9815616at2"/>
<comment type="caution">
    <text evidence="1">The sequence shown here is derived from an EMBL/GenBank/DDBJ whole genome shotgun (WGS) entry which is preliminary data.</text>
</comment>
<dbReference type="NCBIfam" id="TIGR02564">
    <property type="entry name" value="cas_Csy1"/>
    <property type="match status" value="1"/>
</dbReference>
<evidence type="ECO:0000313" key="1">
    <source>
        <dbReference type="EMBL" id="PSU36286.1"/>
    </source>
</evidence>
<dbReference type="RefSeq" id="WP_107347640.1">
    <property type="nucleotide sequence ID" value="NZ_PYMH01000001.1"/>
</dbReference>
<keyword evidence="2" id="KW-1185">Reference proteome</keyword>
<organism evidence="1 2">
    <name type="scientific">Photobacterium lutimaris</name>
    <dbReference type="NCBI Taxonomy" id="388278"/>
    <lineage>
        <taxon>Bacteria</taxon>
        <taxon>Pseudomonadati</taxon>
        <taxon>Pseudomonadota</taxon>
        <taxon>Gammaproteobacteria</taxon>
        <taxon>Vibrionales</taxon>
        <taxon>Vibrionaceae</taxon>
        <taxon>Photobacterium</taxon>
    </lineage>
</organism>
<dbReference type="InterPro" id="IPR013397">
    <property type="entry name" value="CRISPR-assoc_prot_Csy1"/>
</dbReference>
<name>A0A2T3J4T4_9GAMM</name>
<protein>
    <submittedName>
        <fullName evidence="1">Type I-F CRISPR-associated protein Csy1</fullName>
    </submittedName>
</protein>
<proteinExistence type="predicted"/>
<sequence>MPSLLTRRIVAYIAERKATKQETLDKEISKADNDNEALTLLSKKQVKLNTDFTVSAWLDSAAKKAGQISMATHAVKFTHSAAKGSNILAEQMGCHGRYLDTFCLAQPAIDAVGNAAALDVAKLLQLADENDKTLLEYIKQGLSEPLATLADNSSQLASWLEGFSAAMQDNAPSSHRLSKQVYFPVTEDPSGYHLLAPLYSSSLSQAVYREIQHSRFSQEMKAIRDARKANNPSEEELITYPNVAITMAGGTKPQNISQLNSARGGLTYLLDARAPEWQNQRPKLSQTALIFEQYPVRIATRQLIYYLALFIKANMDKTSTLAHRETLTQKVDEIAEAALNAVLVWQTLPAGWSDEYTQLSTFSARWLDPNNSKWHEDNSDWREPLSAEFGLWLKDSVIRAGRREFLLGAGEVNEWRQQFKQLLWEVK</sequence>
<reference evidence="1 2" key="1">
    <citation type="submission" date="2018-03" db="EMBL/GenBank/DDBJ databases">
        <title>Whole genome sequencing of Histamine producing bacteria.</title>
        <authorList>
            <person name="Butler K."/>
        </authorList>
    </citation>
    <scope>NUCLEOTIDE SEQUENCE [LARGE SCALE GENOMIC DNA]</scope>
    <source>
        <strain evidence="1 2">JCM 13586</strain>
    </source>
</reference>